<keyword evidence="2" id="KW-1185">Reference proteome</keyword>
<dbReference type="HOGENOM" id="CLU_3288268_0_0_11"/>
<organism evidence="1 2">
    <name type="scientific">Cryptosporangium arvum DSM 44712</name>
    <dbReference type="NCBI Taxonomy" id="927661"/>
    <lineage>
        <taxon>Bacteria</taxon>
        <taxon>Bacillati</taxon>
        <taxon>Actinomycetota</taxon>
        <taxon>Actinomycetes</taxon>
        <taxon>Cryptosporangiales</taxon>
        <taxon>Cryptosporangiaceae</taxon>
        <taxon>Cryptosporangium</taxon>
    </lineage>
</organism>
<evidence type="ECO:0000313" key="2">
    <source>
        <dbReference type="Proteomes" id="UP000021053"/>
    </source>
</evidence>
<comment type="caution">
    <text evidence="1">The sequence shown here is derived from an EMBL/GenBank/DDBJ whole genome shotgun (WGS) entry which is preliminary data.</text>
</comment>
<reference evidence="1 2" key="1">
    <citation type="submission" date="2013-07" db="EMBL/GenBank/DDBJ databases">
        <authorList>
            <consortium name="DOE Joint Genome Institute"/>
            <person name="Eisen J."/>
            <person name="Huntemann M."/>
            <person name="Han J."/>
            <person name="Chen A."/>
            <person name="Kyrpides N."/>
            <person name="Mavromatis K."/>
            <person name="Markowitz V."/>
            <person name="Palaniappan K."/>
            <person name="Ivanova N."/>
            <person name="Schaumberg A."/>
            <person name="Pati A."/>
            <person name="Liolios K."/>
            <person name="Nordberg H.P."/>
            <person name="Cantor M.N."/>
            <person name="Hua S.X."/>
            <person name="Woyke T."/>
        </authorList>
    </citation>
    <scope>NUCLEOTIDE SEQUENCE [LARGE SCALE GENOMIC DNA]</scope>
    <source>
        <strain evidence="1 2">DSM 44712</strain>
    </source>
</reference>
<accession>A0A010Z3P6</accession>
<name>A0A010Z3P6_9ACTN</name>
<gene>
    <name evidence="1" type="ORF">CryarDRAFT_3150</name>
</gene>
<dbReference type="AlphaFoldDB" id="A0A010Z3P6"/>
<evidence type="ECO:0000313" key="1">
    <source>
        <dbReference type="EMBL" id="EXG82018.1"/>
    </source>
</evidence>
<protein>
    <submittedName>
        <fullName evidence="1">Uncharacterized protein</fullName>
    </submittedName>
</protein>
<dbReference type="EMBL" id="JFBT01000001">
    <property type="protein sequence ID" value="EXG82018.1"/>
    <property type="molecule type" value="Genomic_DNA"/>
</dbReference>
<proteinExistence type="predicted"/>
<dbReference type="Proteomes" id="UP000021053">
    <property type="component" value="Unassembled WGS sequence"/>
</dbReference>
<sequence length="40" mass="4600">MLRIERFRIKKNSCNVKANSPIYGRRAGYPFGRQESVLSG</sequence>